<proteinExistence type="predicted"/>
<evidence type="ECO:0000256" key="3">
    <source>
        <dbReference type="ARBA" id="ARBA00023163"/>
    </source>
</evidence>
<dbReference type="Pfam" id="PF00392">
    <property type="entry name" value="GntR"/>
    <property type="match status" value="1"/>
</dbReference>
<dbReference type="InterPro" id="IPR011711">
    <property type="entry name" value="GntR_C"/>
</dbReference>
<name>A0A501PCA6_9PROT</name>
<protein>
    <submittedName>
        <fullName evidence="5">GntR family transcriptional regulator</fullName>
    </submittedName>
</protein>
<dbReference type="InterPro" id="IPR036390">
    <property type="entry name" value="WH_DNA-bd_sf"/>
</dbReference>
<sequence>MKTTPRSPQQVQALQEIRRMILRGEFAVGQRVSELAVVEKLDISRTPVRLALTILEHEGFLRTLPRGGFTVRQFTIQDVHDAIEIRGALEGLAARRVAEKRLSKEELEPLRKVTKTMDEIIRMDDRALLVEEYKEMNGEFHDLLLKLADSAMLNRSLGHVSSLPFSGPNAFAFTGGDSREHIELLRFGQYQHANLLEAIEKGQGQRAEALAREHAQLALKIFSRALSRMDLLERIPGASLLDLEVASREEK</sequence>
<dbReference type="PANTHER" id="PTHR43537">
    <property type="entry name" value="TRANSCRIPTIONAL REGULATOR, GNTR FAMILY"/>
    <property type="match status" value="1"/>
</dbReference>
<dbReference type="PANTHER" id="PTHR43537:SF49">
    <property type="entry name" value="TRANSCRIPTIONAL REGULATORY PROTEIN"/>
    <property type="match status" value="1"/>
</dbReference>
<gene>
    <name evidence="5" type="ORF">FIV46_17305</name>
</gene>
<dbReference type="EMBL" id="VFIY01000018">
    <property type="protein sequence ID" value="TPD57855.1"/>
    <property type="molecule type" value="Genomic_DNA"/>
</dbReference>
<feature type="domain" description="HTH gntR-type" evidence="4">
    <location>
        <begin position="7"/>
        <end position="74"/>
    </location>
</feature>
<keyword evidence="2" id="KW-0238">DNA-binding</keyword>
<dbReference type="InterPro" id="IPR008920">
    <property type="entry name" value="TF_FadR/GntR_C"/>
</dbReference>
<dbReference type="AlphaFoldDB" id="A0A501PCA6"/>
<dbReference type="InterPro" id="IPR000524">
    <property type="entry name" value="Tscrpt_reg_HTH_GntR"/>
</dbReference>
<dbReference type="Pfam" id="PF07729">
    <property type="entry name" value="FCD"/>
    <property type="match status" value="1"/>
</dbReference>
<evidence type="ECO:0000259" key="4">
    <source>
        <dbReference type="PROSITE" id="PS50949"/>
    </source>
</evidence>
<dbReference type="SMART" id="SM00895">
    <property type="entry name" value="FCD"/>
    <property type="match status" value="1"/>
</dbReference>
<keyword evidence="1" id="KW-0805">Transcription regulation</keyword>
<dbReference type="GO" id="GO:0003677">
    <property type="term" value="F:DNA binding"/>
    <property type="evidence" value="ECO:0007669"/>
    <property type="project" value="UniProtKB-KW"/>
</dbReference>
<dbReference type="InterPro" id="IPR036388">
    <property type="entry name" value="WH-like_DNA-bd_sf"/>
</dbReference>
<reference evidence="6" key="1">
    <citation type="submission" date="2019-06" db="EMBL/GenBank/DDBJ databases">
        <title>The complete genome of Emcibacter congregatus ZYLT.</title>
        <authorList>
            <person name="Zhao Z."/>
        </authorList>
    </citation>
    <scope>NUCLEOTIDE SEQUENCE [LARGE SCALE GENOMIC DNA]</scope>
    <source>
        <strain evidence="6">MCCC 1A06723</strain>
    </source>
</reference>
<dbReference type="Gene3D" id="1.10.10.10">
    <property type="entry name" value="Winged helix-like DNA-binding domain superfamily/Winged helix DNA-binding domain"/>
    <property type="match status" value="1"/>
</dbReference>
<keyword evidence="6" id="KW-1185">Reference proteome</keyword>
<organism evidence="5 6">
    <name type="scientific">Emcibacter nanhaiensis</name>
    <dbReference type="NCBI Taxonomy" id="1505037"/>
    <lineage>
        <taxon>Bacteria</taxon>
        <taxon>Pseudomonadati</taxon>
        <taxon>Pseudomonadota</taxon>
        <taxon>Alphaproteobacteria</taxon>
        <taxon>Emcibacterales</taxon>
        <taxon>Emcibacteraceae</taxon>
        <taxon>Emcibacter</taxon>
    </lineage>
</organism>
<evidence type="ECO:0000256" key="1">
    <source>
        <dbReference type="ARBA" id="ARBA00023015"/>
    </source>
</evidence>
<evidence type="ECO:0000256" key="2">
    <source>
        <dbReference type="ARBA" id="ARBA00023125"/>
    </source>
</evidence>
<dbReference type="GO" id="GO:0003700">
    <property type="term" value="F:DNA-binding transcription factor activity"/>
    <property type="evidence" value="ECO:0007669"/>
    <property type="project" value="InterPro"/>
</dbReference>
<dbReference type="Gene3D" id="1.20.120.530">
    <property type="entry name" value="GntR ligand-binding domain-like"/>
    <property type="match status" value="1"/>
</dbReference>
<dbReference type="SUPFAM" id="SSF48008">
    <property type="entry name" value="GntR ligand-binding domain-like"/>
    <property type="match status" value="1"/>
</dbReference>
<dbReference type="SUPFAM" id="SSF46785">
    <property type="entry name" value="Winged helix' DNA-binding domain"/>
    <property type="match status" value="1"/>
</dbReference>
<comment type="caution">
    <text evidence="5">The sequence shown here is derived from an EMBL/GenBank/DDBJ whole genome shotgun (WGS) entry which is preliminary data.</text>
</comment>
<evidence type="ECO:0000313" key="5">
    <source>
        <dbReference type="EMBL" id="TPD57855.1"/>
    </source>
</evidence>
<dbReference type="SMART" id="SM00345">
    <property type="entry name" value="HTH_GNTR"/>
    <property type="match status" value="1"/>
</dbReference>
<dbReference type="RefSeq" id="WP_139942171.1">
    <property type="nucleotide sequence ID" value="NZ_JBHSYP010000005.1"/>
</dbReference>
<evidence type="ECO:0000313" key="6">
    <source>
        <dbReference type="Proteomes" id="UP000319148"/>
    </source>
</evidence>
<keyword evidence="3" id="KW-0804">Transcription</keyword>
<dbReference type="Proteomes" id="UP000319148">
    <property type="component" value="Unassembled WGS sequence"/>
</dbReference>
<dbReference type="OrthoDB" id="8247358at2"/>
<dbReference type="PROSITE" id="PS50949">
    <property type="entry name" value="HTH_GNTR"/>
    <property type="match status" value="1"/>
</dbReference>
<accession>A0A501PCA6</accession>
<dbReference type="CDD" id="cd07377">
    <property type="entry name" value="WHTH_GntR"/>
    <property type="match status" value="1"/>
</dbReference>